<sequence length="397" mass="44010">MIKGRDFIVFSDDWGRHPFSCQHVMRHFLPDNRILWVNTIGMRLPRLCLYDVKRAFEKVRSWADPAPPVELPLGLRVISPVMVPLSPLASVRAFNRRSVLGAVARASRDLDLRDPILLATVPNAADYAGLCGESLVVYYCVDEFSVWPGMNLPEMVRELEADLLRKADLVMAVSDELVARKSNGRGPTHLLTHGVDFGHFSAAAGPVAVADLPEALRWLEGPVIGFYGLIDSHLDIDLLADLLAARPHWNVVLIGTRRIPLDALERFPNFLWLPAVPYGELPRYAARFDVAVIPYVVNEHTCTANPLKLREYLATGKPVVATPMTEVLRFDGVVRIAASCDAFVAAIEDELRSPTPAAPRWEVLEGETWKDKAELVSCWIEEALAASGTPRPLEGTT</sequence>
<evidence type="ECO:0000313" key="1">
    <source>
        <dbReference type="EMBL" id="WMW66238.1"/>
    </source>
</evidence>
<organism evidence="1 2">
    <name type="scientific">Nitratidesulfovibrio liaohensis</name>
    <dbReference type="NCBI Taxonomy" id="2604158"/>
    <lineage>
        <taxon>Bacteria</taxon>
        <taxon>Pseudomonadati</taxon>
        <taxon>Thermodesulfobacteriota</taxon>
        <taxon>Desulfovibrionia</taxon>
        <taxon>Desulfovibrionales</taxon>
        <taxon>Desulfovibrionaceae</taxon>
        <taxon>Nitratidesulfovibrio</taxon>
    </lineage>
</organism>
<protein>
    <submittedName>
        <fullName evidence="1">Glycosyltransferase</fullName>
        <ecNumber evidence="1">2.4.-.-</ecNumber>
    </submittedName>
</protein>
<dbReference type="Gene3D" id="3.40.50.11010">
    <property type="match status" value="1"/>
</dbReference>
<dbReference type="EMBL" id="CP133659">
    <property type="protein sequence ID" value="WMW66238.1"/>
    <property type="molecule type" value="Genomic_DNA"/>
</dbReference>
<dbReference type="RefSeq" id="WP_309542143.1">
    <property type="nucleotide sequence ID" value="NZ_CP133659.1"/>
</dbReference>
<proteinExistence type="predicted"/>
<name>A0ABY9R604_9BACT</name>
<dbReference type="GO" id="GO:0016757">
    <property type="term" value="F:glycosyltransferase activity"/>
    <property type="evidence" value="ECO:0007669"/>
    <property type="project" value="UniProtKB-KW"/>
</dbReference>
<reference evidence="1" key="1">
    <citation type="submission" date="2023-09" db="EMBL/GenBank/DDBJ databases">
        <authorList>
            <consortium name="CW5 consortium"/>
            <person name="Lu C.-W."/>
        </authorList>
    </citation>
    <scope>NUCLEOTIDE SEQUENCE</scope>
    <source>
        <strain evidence="1">KPS</strain>
    </source>
</reference>
<evidence type="ECO:0000313" key="2">
    <source>
        <dbReference type="Proteomes" id="UP001180616"/>
    </source>
</evidence>
<dbReference type="Gene3D" id="3.40.50.2000">
    <property type="entry name" value="Glycogen Phosphorylase B"/>
    <property type="match status" value="1"/>
</dbReference>
<gene>
    <name evidence="1" type="ORF">KPS_000801</name>
</gene>
<accession>A0ABY9R604</accession>
<dbReference type="Pfam" id="PF13692">
    <property type="entry name" value="Glyco_trans_1_4"/>
    <property type="match status" value="1"/>
</dbReference>
<keyword evidence="1" id="KW-0328">Glycosyltransferase</keyword>
<dbReference type="SUPFAM" id="SSF53756">
    <property type="entry name" value="UDP-Glycosyltransferase/glycogen phosphorylase"/>
    <property type="match status" value="1"/>
</dbReference>
<keyword evidence="2" id="KW-1185">Reference proteome</keyword>
<dbReference type="EC" id="2.4.-.-" evidence="1"/>
<dbReference type="Proteomes" id="UP001180616">
    <property type="component" value="Chromosome"/>
</dbReference>
<keyword evidence="1" id="KW-0808">Transferase</keyword>